<dbReference type="PANTHER" id="PTHR47027:SF20">
    <property type="entry name" value="REVERSE TRANSCRIPTASE-LIKE PROTEIN WITH RNA-DIRECTED DNA POLYMERASE DOMAIN"/>
    <property type="match status" value="1"/>
</dbReference>
<feature type="compositionally biased region" description="Polar residues" evidence="1">
    <location>
        <begin position="27"/>
        <end position="46"/>
    </location>
</feature>
<dbReference type="Proteomes" id="UP001148838">
    <property type="component" value="Unassembled WGS sequence"/>
</dbReference>
<sequence length="1082" mass="126544">MRGAPPAWGLGEGLTAHHRKKKKLVTKPSNKPRNGTDSLARSQQRNKVAVLASSDEVEEELDVNSVCENIRDNIKIAAEQSKGHYETKKKKPWFDEDYCTEANRTLRNKKRDYLKEKLNEVETNSKNKNNRDLYKGIKEFKNGYQAWVNVIKDENGDLLKLLLAIWEKEIEPEQWKKSITKLLSSSLLSKNLKVRIYKTVILPVVLHGCETWTLTLREEQRLRMFENKVLRKIFGAMRYEVTEEWRKLHNAELHALYSSPDIIRNIKSRRLRWAGHVARMGESRNGVLVGRPEEIRPLGRPRRTWEDNIKMDLRESSGRQHALICAKGKRSRPVCTVVQQEEVESIPASSYECTMAHCFLCGTFCKTREETSLNYEFSGVAIPQEQCCKYLGVYLNSKLSWGEHVDNVTGKAWRALHFLMRILRKASPKSREIAYLTLVRPLMEYGTTCWDPYRINQVNSLERIQYRAAKFVKGKREDGNDAIKELKLETLENRRRKTRITSLYRAHLGQKAWEDITARLEKPTYYGRNDHDFKIKCRKQKTDVVKDATNTLNVVPGAIGECVSVKFNDVLKKKKDKKEAYLKYLNERTDNNLINYKRLSAVVKKEVRKLNRETWETFISNNIEYDIHGQQTKAYKILNELNKTVKDNLNINPIPMESWLDYYEQLWTNTEASEINENLNYIAVDQIDMEELISVLQKSKSRKTPGPDGISTELFKHAPPSFLNKFLDFINVCWSHGSLPDEWNESLVVPIYKNGNRKDKINYRGISLLNSAAKIYAKIINSRLKPITETILLEEQNGFRENRSCIYGVFTLAQLIEKHREFNIPTHITFIDFQKAFDTDWEIDLATHFMIDNKPLNTLLYADDVIILANTEDNLQMAIHRLYQKAKEYNLEISIHRTKTMAFIGKNSIRTKIVINNSGVEQVNAFTYLGCNLSYIHSRDIDNKLAKFQQLLRTIRNTLFKKVRQGTILKFYKTMAIPTLLYGSETWTLTTSQLKRIEAAEMRLLRPLAGYTLYDHKYNEDIRQELNIAAITETIHKYRSNWHEHVLRMPNDRLPRRLLNYRPLGYRDRGRPKKRWRDQLFT</sequence>
<dbReference type="EMBL" id="JAJSOF020000005">
    <property type="protein sequence ID" value="KAJ4447447.1"/>
    <property type="molecule type" value="Genomic_DNA"/>
</dbReference>
<evidence type="ECO:0000259" key="2">
    <source>
        <dbReference type="Pfam" id="PF00078"/>
    </source>
</evidence>
<feature type="domain" description="Reverse transcriptase" evidence="2">
    <location>
        <begin position="758"/>
        <end position="839"/>
    </location>
</feature>
<feature type="compositionally biased region" description="Basic residues" evidence="1">
    <location>
        <begin position="16"/>
        <end position="25"/>
    </location>
</feature>
<evidence type="ECO:0000256" key="1">
    <source>
        <dbReference type="SAM" id="MobiDB-lite"/>
    </source>
</evidence>
<dbReference type="Pfam" id="PF00078">
    <property type="entry name" value="RVT_1"/>
    <property type="match status" value="2"/>
</dbReference>
<dbReference type="InterPro" id="IPR000477">
    <property type="entry name" value="RT_dom"/>
</dbReference>
<keyword evidence="4" id="KW-1185">Reference proteome</keyword>
<evidence type="ECO:0000313" key="3">
    <source>
        <dbReference type="EMBL" id="KAJ4447447.1"/>
    </source>
</evidence>
<accession>A0ABQ8TLQ9</accession>
<reference evidence="3 4" key="1">
    <citation type="journal article" date="2022" name="Allergy">
        <title>Genome assembly and annotation of Periplaneta americana reveal a comprehensive cockroach allergen profile.</title>
        <authorList>
            <person name="Wang L."/>
            <person name="Xiong Q."/>
            <person name="Saelim N."/>
            <person name="Wang L."/>
            <person name="Nong W."/>
            <person name="Wan A.T."/>
            <person name="Shi M."/>
            <person name="Liu X."/>
            <person name="Cao Q."/>
            <person name="Hui J.H.L."/>
            <person name="Sookrung N."/>
            <person name="Leung T.F."/>
            <person name="Tungtrongchitr A."/>
            <person name="Tsui S.K.W."/>
        </authorList>
    </citation>
    <scope>NUCLEOTIDE SEQUENCE [LARGE SCALE GENOMIC DNA]</scope>
    <source>
        <strain evidence="3">PWHHKU_190912</strain>
    </source>
</reference>
<dbReference type="InterPro" id="IPR043502">
    <property type="entry name" value="DNA/RNA_pol_sf"/>
</dbReference>
<proteinExistence type="predicted"/>
<name>A0ABQ8TLQ9_PERAM</name>
<evidence type="ECO:0000313" key="4">
    <source>
        <dbReference type="Proteomes" id="UP001148838"/>
    </source>
</evidence>
<protein>
    <recommendedName>
        <fullName evidence="2">Reverse transcriptase domain-containing protein</fullName>
    </recommendedName>
</protein>
<comment type="caution">
    <text evidence="3">The sequence shown here is derived from an EMBL/GenBank/DDBJ whole genome shotgun (WGS) entry which is preliminary data.</text>
</comment>
<dbReference type="SUPFAM" id="SSF56672">
    <property type="entry name" value="DNA/RNA polymerases"/>
    <property type="match status" value="1"/>
</dbReference>
<feature type="region of interest" description="Disordered" evidence="1">
    <location>
        <begin position="1"/>
        <end position="46"/>
    </location>
</feature>
<organism evidence="3 4">
    <name type="scientific">Periplaneta americana</name>
    <name type="common">American cockroach</name>
    <name type="synonym">Blatta americana</name>
    <dbReference type="NCBI Taxonomy" id="6978"/>
    <lineage>
        <taxon>Eukaryota</taxon>
        <taxon>Metazoa</taxon>
        <taxon>Ecdysozoa</taxon>
        <taxon>Arthropoda</taxon>
        <taxon>Hexapoda</taxon>
        <taxon>Insecta</taxon>
        <taxon>Pterygota</taxon>
        <taxon>Neoptera</taxon>
        <taxon>Polyneoptera</taxon>
        <taxon>Dictyoptera</taxon>
        <taxon>Blattodea</taxon>
        <taxon>Blattoidea</taxon>
        <taxon>Blattidae</taxon>
        <taxon>Blattinae</taxon>
        <taxon>Periplaneta</taxon>
    </lineage>
</organism>
<dbReference type="PANTHER" id="PTHR47027">
    <property type="entry name" value="REVERSE TRANSCRIPTASE DOMAIN-CONTAINING PROTEIN"/>
    <property type="match status" value="1"/>
</dbReference>
<feature type="domain" description="Reverse transcriptase" evidence="2">
    <location>
        <begin position="855"/>
        <end position="933"/>
    </location>
</feature>
<gene>
    <name evidence="3" type="ORF">ANN_09454</name>
</gene>
<dbReference type="CDD" id="cd01650">
    <property type="entry name" value="RT_nLTR_like"/>
    <property type="match status" value="1"/>
</dbReference>